<accession>E8T1Z0</accession>
<dbReference type="eggNOG" id="COG4656">
    <property type="taxonomic scope" value="Bacteria"/>
</dbReference>
<dbReference type="EMBL" id="CP002444">
    <property type="protein sequence ID" value="ADU96885.1"/>
    <property type="molecule type" value="Genomic_DNA"/>
</dbReference>
<dbReference type="Proteomes" id="UP000006362">
    <property type="component" value="Chromosome"/>
</dbReference>
<dbReference type="OrthoDB" id="9803687at2"/>
<protein>
    <recommendedName>
        <fullName evidence="1">Methylene-tetrahydrofolate reductase C-terminal-like domain-containing protein</fullName>
    </recommendedName>
</protein>
<evidence type="ECO:0000259" key="1">
    <source>
        <dbReference type="Pfam" id="PF12225"/>
    </source>
</evidence>
<keyword evidence="3" id="KW-1185">Reference proteome</keyword>
<dbReference type="InterPro" id="IPR022026">
    <property type="entry name" value="DUF5981"/>
</dbReference>
<dbReference type="HOGENOM" id="CLU_107569_0_0_0"/>
<dbReference type="Pfam" id="PF12225">
    <property type="entry name" value="DUF5981"/>
    <property type="match status" value="1"/>
</dbReference>
<reference evidence="2" key="1">
    <citation type="submission" date="2011-01" db="EMBL/GenBank/DDBJ databases">
        <title>Complete sequence of chromosome of Thermovibrio ammonificans HB-1.</title>
        <authorList>
            <consortium name="US DOE Joint Genome Institute"/>
            <person name="Lucas S."/>
            <person name="Copeland A."/>
            <person name="Lapidus A."/>
            <person name="Cheng J.-F."/>
            <person name="Goodwin L."/>
            <person name="Pitluck S."/>
            <person name="Davenport K."/>
            <person name="Detter J.C."/>
            <person name="Han C."/>
            <person name="Tapia R."/>
            <person name="Land M."/>
            <person name="Hauser L."/>
            <person name="Kyrpides N."/>
            <person name="Ivanova N."/>
            <person name="Ovchinnikova G."/>
            <person name="Vetriani C."/>
            <person name="Woyke T."/>
        </authorList>
    </citation>
    <scope>NUCLEOTIDE SEQUENCE [LARGE SCALE GENOMIC DNA]</scope>
    <source>
        <strain evidence="2">HB-1</strain>
    </source>
</reference>
<dbReference type="PANTHER" id="PTHR38755">
    <property type="entry name" value="5,10-METHYLENETETRAHYDROFOLATE REDUCTASE"/>
    <property type="match status" value="1"/>
</dbReference>
<feature type="domain" description="Methylene-tetrahydrofolate reductase C-terminal-like" evidence="1">
    <location>
        <begin position="112"/>
        <end position="203"/>
    </location>
</feature>
<organism evidence="2 3">
    <name type="scientific">Thermovibrio ammonificans (strain DSM 15698 / JCM 12110 / HB-1)</name>
    <dbReference type="NCBI Taxonomy" id="648996"/>
    <lineage>
        <taxon>Bacteria</taxon>
        <taxon>Pseudomonadati</taxon>
        <taxon>Aquificota</taxon>
        <taxon>Aquificia</taxon>
        <taxon>Desulfurobacteriales</taxon>
        <taxon>Desulfurobacteriaceae</taxon>
        <taxon>Thermovibrio</taxon>
    </lineage>
</organism>
<sequence>MVTVKLKPMFQILEELKPYSKVFVVGCQLGSGRCRNGGLREAYKVAGYLELHGIKVVGVKSPGGTCILEKIDSPQKSLLREISEKADAVLSLACGAGTQLIAENVSIPVKTGVTTLFIGVERERRYFDEYCIACGDCVISDTGGICPVARCPKSLVNGPCGGAIAGKCEVDPSVPCIWFKISQRMEELGELDRLRESVPARDHSRSVYPRRLHLEERD</sequence>
<dbReference type="RefSeq" id="WP_013537671.1">
    <property type="nucleotide sequence ID" value="NC_014926.1"/>
</dbReference>
<proteinExistence type="predicted"/>
<dbReference type="STRING" id="648996.Theam_0918"/>
<name>E8T1Z0_THEA1</name>
<evidence type="ECO:0000313" key="2">
    <source>
        <dbReference type="EMBL" id="ADU96885.1"/>
    </source>
</evidence>
<gene>
    <name evidence="2" type="ordered locus">Theam_0918</name>
</gene>
<evidence type="ECO:0000313" key="3">
    <source>
        <dbReference type="Proteomes" id="UP000006362"/>
    </source>
</evidence>
<dbReference type="AlphaFoldDB" id="E8T1Z0"/>
<dbReference type="PANTHER" id="PTHR38755:SF1">
    <property type="entry name" value="METHYLENE-TETRAHYDROFOLATE REDUCTASE C-TERMINAL DOMAIN-CONTAINING PROTEIN"/>
    <property type="match status" value="1"/>
</dbReference>
<dbReference type="KEGG" id="tam:Theam_0918"/>